<dbReference type="NCBIfam" id="NF006118">
    <property type="entry name" value="PRK08264.1-4"/>
    <property type="match status" value="1"/>
</dbReference>
<dbReference type="Pfam" id="PF00106">
    <property type="entry name" value="adh_short"/>
    <property type="match status" value="1"/>
</dbReference>
<dbReference type="PANTHER" id="PTHR44169:SF6">
    <property type="entry name" value="NADPH-DEPENDENT 1-ACYLDIHYDROXYACETONE PHOSPHATE REDUCTASE"/>
    <property type="match status" value="1"/>
</dbReference>
<organism evidence="4 5">
    <name type="scientific">Oleiphilus messinensis</name>
    <dbReference type="NCBI Taxonomy" id="141451"/>
    <lineage>
        <taxon>Bacteria</taxon>
        <taxon>Pseudomonadati</taxon>
        <taxon>Pseudomonadota</taxon>
        <taxon>Gammaproteobacteria</taxon>
        <taxon>Oceanospirillales</taxon>
        <taxon>Oleiphilaceae</taxon>
        <taxon>Oleiphilus</taxon>
    </lineage>
</organism>
<dbReference type="PRINTS" id="PR00080">
    <property type="entry name" value="SDRFAMILY"/>
</dbReference>
<dbReference type="InterPro" id="IPR002347">
    <property type="entry name" value="SDR_fam"/>
</dbReference>
<comment type="similarity">
    <text evidence="1 3">Belongs to the short-chain dehydrogenases/reductases (SDR) family.</text>
</comment>
<dbReference type="PRINTS" id="PR00081">
    <property type="entry name" value="GDHRDH"/>
</dbReference>
<dbReference type="SUPFAM" id="SSF51735">
    <property type="entry name" value="NAD(P)-binding Rossmann-fold domains"/>
    <property type="match status" value="1"/>
</dbReference>
<dbReference type="OrthoDB" id="154414at2"/>
<evidence type="ECO:0000256" key="3">
    <source>
        <dbReference type="RuleBase" id="RU000363"/>
    </source>
</evidence>
<keyword evidence="2" id="KW-0560">Oxidoreductase</keyword>
<evidence type="ECO:0000256" key="2">
    <source>
        <dbReference type="ARBA" id="ARBA00023002"/>
    </source>
</evidence>
<sequence>MNDQQTIALVTGANRGIGKAFVEALMGQGVTKIYATARTLSSLPDFGSDRVVPLALDVHNPASIKAAAEQAKDINLLINNAGVLSFGDILSVSDDDLRRNFDVNFYGVLSMAREFVPVLENSGGGRIVNILTLLSLASMPGLAAYNASKAAAWSLNMSLRATLANRGINVHGVFPGAVDTDMLAGVEMPKTAPEAVAKAVLDGLAEGKEDIFPDPMSQDVYAAWSQDHKAVEKQFSQM</sequence>
<name>A0A1Y0IG55_9GAMM</name>
<keyword evidence="5" id="KW-1185">Reference proteome</keyword>
<dbReference type="KEGG" id="ome:OLMES_5491"/>
<dbReference type="Gene3D" id="3.40.50.720">
    <property type="entry name" value="NAD(P)-binding Rossmann-like Domain"/>
    <property type="match status" value="1"/>
</dbReference>
<dbReference type="PANTHER" id="PTHR44169">
    <property type="entry name" value="NADPH-DEPENDENT 1-ACYLDIHYDROXYACETONE PHOSPHATE REDUCTASE"/>
    <property type="match status" value="1"/>
</dbReference>
<proteinExistence type="inferred from homology"/>
<protein>
    <submittedName>
        <fullName evidence="4">Short-chain dehydrogenase/reductase SDR</fullName>
    </submittedName>
</protein>
<gene>
    <name evidence="4" type="ORF">OLMES_5491</name>
</gene>
<dbReference type="GO" id="GO:0016491">
    <property type="term" value="F:oxidoreductase activity"/>
    <property type="evidence" value="ECO:0007669"/>
    <property type="project" value="UniProtKB-KW"/>
</dbReference>
<dbReference type="Proteomes" id="UP000196027">
    <property type="component" value="Chromosome"/>
</dbReference>
<evidence type="ECO:0000313" key="5">
    <source>
        <dbReference type="Proteomes" id="UP000196027"/>
    </source>
</evidence>
<dbReference type="AlphaFoldDB" id="A0A1Y0IG55"/>
<evidence type="ECO:0000256" key="1">
    <source>
        <dbReference type="ARBA" id="ARBA00006484"/>
    </source>
</evidence>
<dbReference type="EMBL" id="CP021425">
    <property type="protein sequence ID" value="ARU59471.1"/>
    <property type="molecule type" value="Genomic_DNA"/>
</dbReference>
<evidence type="ECO:0000313" key="4">
    <source>
        <dbReference type="EMBL" id="ARU59471.1"/>
    </source>
</evidence>
<dbReference type="InterPro" id="IPR036291">
    <property type="entry name" value="NAD(P)-bd_dom_sf"/>
</dbReference>
<dbReference type="RefSeq" id="WP_087464141.1">
    <property type="nucleotide sequence ID" value="NZ_CP021425.1"/>
</dbReference>
<accession>A0A1Y0IG55</accession>
<reference evidence="4 5" key="1">
    <citation type="submission" date="2017-05" db="EMBL/GenBank/DDBJ databases">
        <title>Genomic insights into alkan degradation activity of Oleiphilus messinensis.</title>
        <authorList>
            <person name="Kozyavkin S.A."/>
            <person name="Slesarev A.I."/>
            <person name="Golyshin P.N."/>
            <person name="Korzhenkov A."/>
            <person name="Golyshina O.N."/>
            <person name="Toshchakov S.V."/>
        </authorList>
    </citation>
    <scope>NUCLEOTIDE SEQUENCE [LARGE SCALE GENOMIC DNA]</scope>
    <source>
        <strain evidence="4 5">ME102</strain>
    </source>
</reference>